<dbReference type="PROSITE" id="PS51257">
    <property type="entry name" value="PROKAR_LIPOPROTEIN"/>
    <property type="match status" value="1"/>
</dbReference>
<evidence type="ECO:0000313" key="1">
    <source>
        <dbReference type="EMBL" id="MUU79541.1"/>
    </source>
</evidence>
<reference evidence="1 2" key="1">
    <citation type="submission" date="2019-12" db="EMBL/GenBank/DDBJ databases">
        <authorList>
            <person name="Li J."/>
        </authorList>
    </citation>
    <scope>NUCLEOTIDE SEQUENCE [LARGE SCALE GENOMIC DNA]</scope>
    <source>
        <strain evidence="1 2">HL2-2</strain>
    </source>
</reference>
<organism evidence="1 2">
    <name type="scientific">Winogradskyella endarachnes</name>
    <dbReference type="NCBI Taxonomy" id="2681965"/>
    <lineage>
        <taxon>Bacteria</taxon>
        <taxon>Pseudomonadati</taxon>
        <taxon>Bacteroidota</taxon>
        <taxon>Flavobacteriia</taxon>
        <taxon>Flavobacteriales</taxon>
        <taxon>Flavobacteriaceae</taxon>
        <taxon>Winogradskyella</taxon>
    </lineage>
</organism>
<sequence length="293" mass="31508">MKKLFYFLTILSLLFFTSCEDEDLNKLDVSSYTEGAVLTEVEIISTDIDKGDPAASEISVIVYFNDFNDNDTMDFVNVYVEFADTTPIDNEVITVDEMYLKTIDASEFIVDDSSGYPTSEITVTGEEALTALGIESSVLDGGDIIIVRYELVLTDGSIYSSDNVGVNVASTSHSTPFRYSGTVVCLAPSPLPSTLVGSWTIEGQDSYGDGWNGASIDITVDGTTTSYGMTSGSDIIHTVTIPDGSNEFSWEFVSGSWDSEVTFQIYAPSGNLVGDFGPSPTAGPIPINLCNDL</sequence>
<dbReference type="EMBL" id="WOWS01000006">
    <property type="protein sequence ID" value="MUU79541.1"/>
    <property type="molecule type" value="Genomic_DNA"/>
</dbReference>
<proteinExistence type="predicted"/>
<dbReference type="AlphaFoldDB" id="A0A6L6UB00"/>
<protein>
    <submittedName>
        <fullName evidence="1">Uncharacterized protein</fullName>
    </submittedName>
</protein>
<comment type="caution">
    <text evidence="1">The sequence shown here is derived from an EMBL/GenBank/DDBJ whole genome shotgun (WGS) entry which is preliminary data.</text>
</comment>
<keyword evidence="2" id="KW-1185">Reference proteome</keyword>
<dbReference type="RefSeq" id="WP_157364605.1">
    <property type="nucleotide sequence ID" value="NZ_WOWS01000006.1"/>
</dbReference>
<accession>A0A6L6UB00</accession>
<name>A0A6L6UB00_9FLAO</name>
<evidence type="ECO:0000313" key="2">
    <source>
        <dbReference type="Proteomes" id="UP000478208"/>
    </source>
</evidence>
<dbReference type="Proteomes" id="UP000478208">
    <property type="component" value="Unassembled WGS sequence"/>
</dbReference>
<gene>
    <name evidence="1" type="ORF">GN138_13880</name>
</gene>